<keyword evidence="3" id="KW-1185">Reference proteome</keyword>
<dbReference type="EMBL" id="JADOUA010000001">
    <property type="protein sequence ID" value="MBG6093553.1"/>
    <property type="molecule type" value="Genomic_DNA"/>
</dbReference>
<gene>
    <name evidence="2" type="ORF">IW256_007666</name>
</gene>
<protein>
    <recommendedName>
        <fullName evidence="4">Secreted protein</fullName>
    </recommendedName>
</protein>
<evidence type="ECO:0000313" key="2">
    <source>
        <dbReference type="EMBL" id="MBG6093553.1"/>
    </source>
</evidence>
<name>A0A931DRQ5_9ACTN</name>
<feature type="chain" id="PRO_5036814479" description="Secreted protein" evidence="1">
    <location>
        <begin position="27"/>
        <end position="82"/>
    </location>
</feature>
<evidence type="ECO:0008006" key="4">
    <source>
        <dbReference type="Google" id="ProtNLM"/>
    </source>
</evidence>
<accession>A0A931DRQ5</accession>
<dbReference type="AlphaFoldDB" id="A0A931DRQ5"/>
<keyword evidence="1" id="KW-0732">Signal</keyword>
<organism evidence="2 3">
    <name type="scientific">Actinomadura viridis</name>
    <dbReference type="NCBI Taxonomy" id="58110"/>
    <lineage>
        <taxon>Bacteria</taxon>
        <taxon>Bacillati</taxon>
        <taxon>Actinomycetota</taxon>
        <taxon>Actinomycetes</taxon>
        <taxon>Streptosporangiales</taxon>
        <taxon>Thermomonosporaceae</taxon>
        <taxon>Actinomadura</taxon>
    </lineage>
</organism>
<evidence type="ECO:0000313" key="3">
    <source>
        <dbReference type="Proteomes" id="UP000614047"/>
    </source>
</evidence>
<evidence type="ECO:0000256" key="1">
    <source>
        <dbReference type="SAM" id="SignalP"/>
    </source>
</evidence>
<sequence>MLKRLVISGLVGTAGFMAFAASPAHADGPDITNNNQLVNVQTCRGIDVAGIGAAVHNLLGINNESGDCYSGSVVKKGHHRHS</sequence>
<dbReference type="Proteomes" id="UP000614047">
    <property type="component" value="Unassembled WGS sequence"/>
</dbReference>
<proteinExistence type="predicted"/>
<reference evidence="2" key="1">
    <citation type="submission" date="2020-11" db="EMBL/GenBank/DDBJ databases">
        <title>Sequencing the genomes of 1000 actinobacteria strains.</title>
        <authorList>
            <person name="Klenk H.-P."/>
        </authorList>
    </citation>
    <scope>NUCLEOTIDE SEQUENCE</scope>
    <source>
        <strain evidence="2">DSM 43175</strain>
    </source>
</reference>
<dbReference type="RefSeq" id="WP_197015598.1">
    <property type="nucleotide sequence ID" value="NZ_BAABES010000003.1"/>
</dbReference>
<comment type="caution">
    <text evidence="2">The sequence shown here is derived from an EMBL/GenBank/DDBJ whole genome shotgun (WGS) entry which is preliminary data.</text>
</comment>
<feature type="signal peptide" evidence="1">
    <location>
        <begin position="1"/>
        <end position="26"/>
    </location>
</feature>